<dbReference type="EMBL" id="JACASE010000002">
    <property type="protein sequence ID" value="KAF6495845.1"/>
    <property type="molecule type" value="Genomic_DNA"/>
</dbReference>
<name>A0A7J8JHP5_ROUAE</name>
<accession>A0A7J8JHP5</accession>
<gene>
    <name evidence="1" type="ORF">HJG63_010180</name>
</gene>
<evidence type="ECO:0000313" key="2">
    <source>
        <dbReference type="Proteomes" id="UP000593571"/>
    </source>
</evidence>
<proteinExistence type="predicted"/>
<sequence>MGLMPKFCKYCTFCKSVNKGFKCISSGSSLKTHMSINDSGTQVMFKALGLEPQGTSRSSLFSCTDETACTKRYKIIHSCQMIHVDSKCCRKSKKEKLPAFSIWSTVSLEYFFVKSGNIKRFVCVRVHVCVRVCVRACVCVYHFTNFILKFLSDLKIVILGVNFVNDDIMESIFP</sequence>
<reference evidence="1 2" key="1">
    <citation type="journal article" date="2020" name="Nature">
        <title>Six reference-quality genomes reveal evolution of bat adaptations.</title>
        <authorList>
            <person name="Jebb D."/>
            <person name="Huang Z."/>
            <person name="Pippel M."/>
            <person name="Hughes G.M."/>
            <person name="Lavrichenko K."/>
            <person name="Devanna P."/>
            <person name="Winkler S."/>
            <person name="Jermiin L.S."/>
            <person name="Skirmuntt E.C."/>
            <person name="Katzourakis A."/>
            <person name="Burkitt-Gray L."/>
            <person name="Ray D.A."/>
            <person name="Sullivan K.A.M."/>
            <person name="Roscito J.G."/>
            <person name="Kirilenko B.M."/>
            <person name="Davalos L.M."/>
            <person name="Corthals A.P."/>
            <person name="Power M.L."/>
            <person name="Jones G."/>
            <person name="Ransome R.D."/>
            <person name="Dechmann D.K.N."/>
            <person name="Locatelli A.G."/>
            <person name="Puechmaille S.J."/>
            <person name="Fedrigo O."/>
            <person name="Jarvis E.D."/>
            <person name="Hiller M."/>
            <person name="Vernes S.C."/>
            <person name="Myers E.W."/>
            <person name="Teeling E.C."/>
        </authorList>
    </citation>
    <scope>NUCLEOTIDE SEQUENCE [LARGE SCALE GENOMIC DNA]</scope>
    <source>
        <strain evidence="1">MRouAeg1</strain>
        <tissue evidence="1">Muscle</tissue>
    </source>
</reference>
<dbReference type="AlphaFoldDB" id="A0A7J8JHP5"/>
<organism evidence="1 2">
    <name type="scientific">Rousettus aegyptiacus</name>
    <name type="common">Egyptian fruit bat</name>
    <name type="synonym">Pteropus aegyptiacus</name>
    <dbReference type="NCBI Taxonomy" id="9407"/>
    <lineage>
        <taxon>Eukaryota</taxon>
        <taxon>Metazoa</taxon>
        <taxon>Chordata</taxon>
        <taxon>Craniata</taxon>
        <taxon>Vertebrata</taxon>
        <taxon>Euteleostomi</taxon>
        <taxon>Mammalia</taxon>
        <taxon>Eutheria</taxon>
        <taxon>Laurasiatheria</taxon>
        <taxon>Chiroptera</taxon>
        <taxon>Yinpterochiroptera</taxon>
        <taxon>Pteropodoidea</taxon>
        <taxon>Pteropodidae</taxon>
        <taxon>Rousettinae</taxon>
        <taxon>Rousettus</taxon>
    </lineage>
</organism>
<evidence type="ECO:0000313" key="1">
    <source>
        <dbReference type="EMBL" id="KAF6495845.1"/>
    </source>
</evidence>
<keyword evidence="2" id="KW-1185">Reference proteome</keyword>
<comment type="caution">
    <text evidence="1">The sequence shown here is derived from an EMBL/GenBank/DDBJ whole genome shotgun (WGS) entry which is preliminary data.</text>
</comment>
<dbReference type="Proteomes" id="UP000593571">
    <property type="component" value="Unassembled WGS sequence"/>
</dbReference>
<protein>
    <submittedName>
        <fullName evidence="1">Uncharacterized protein</fullName>
    </submittedName>
</protein>